<feature type="region of interest" description="Disordered" evidence="1">
    <location>
        <begin position="67"/>
        <end position="91"/>
    </location>
</feature>
<protein>
    <recommendedName>
        <fullName evidence="3">NAD-specific glutamate dehydrogenase</fullName>
    </recommendedName>
</protein>
<evidence type="ECO:0008006" key="3">
    <source>
        <dbReference type="Google" id="ProtNLM"/>
    </source>
</evidence>
<feature type="region of interest" description="Disordered" evidence="1">
    <location>
        <begin position="957"/>
        <end position="982"/>
    </location>
</feature>
<gene>
    <name evidence="2" type="ORF">SDC9_57580</name>
</gene>
<name>A0A644X602_9ZZZZ</name>
<reference evidence="2" key="1">
    <citation type="submission" date="2019-08" db="EMBL/GenBank/DDBJ databases">
        <authorList>
            <person name="Kucharzyk K."/>
            <person name="Murdoch R.W."/>
            <person name="Higgins S."/>
            <person name="Loffler F."/>
        </authorList>
    </citation>
    <scope>NUCLEOTIDE SEQUENCE</scope>
</reference>
<evidence type="ECO:0000256" key="1">
    <source>
        <dbReference type="SAM" id="MobiDB-lite"/>
    </source>
</evidence>
<dbReference type="EMBL" id="VSSQ01001803">
    <property type="protein sequence ID" value="MPM11241.1"/>
    <property type="molecule type" value="Genomic_DNA"/>
</dbReference>
<dbReference type="AlphaFoldDB" id="A0A644X602"/>
<sequence>MTVLELLARAAGTGLVAPHPGVRILDRGIAPADGGPHLIALRRAAVLVGRGVGQRCLVTLVETGGARRAGRGRAGGNRRARHGPPGGGADDDRIAPVIADDAHLGLVGHLHLQVEQVADHLLHEGVHHRGEHLGALPLVLDQRIALRHRAQADALAQVVHLVEVLAPLAVQHGQQHPTLELTHGLGAELGLPGVVRLAGVGLEVLHQFGGGEVDPAVVRQFETDRVERTHLRPQRVQIPVLGEPGRGGLADVALDDLVGGGAQPLGDVGALQHLAAIAVDRVPLAVHHVVVAQHVLAHLEVLRLDLLLGLPDRLRDALVLDRLIVGDLQCLHHPVDDVGLEQPHQVVLEGQIEAGLPRITLPARTTTQLVVDPPRLVPFGAQHVEAPEGDDLLVLHLRLLLVLLQYLGVVGLILGGVLQRVDTTVLERLVGQELGVATEDDVGATTGHVGRDCDGALAARLRNDGRLTLVVLRVQHLVRHADLLEQRREHLGLGHRGGADQHRLALLMTLRHVGDDRPELRQLGAVDQVLLVLADQRPVRRDRQHRQAVDLLELRLLGLGRAGHPRQLVVHPEIVLQRDRRQGLVLVADLDPLLGLDRLVQALVVTPARERTAGVLVDDQDLAVQHDVVLVLLEQFLGPDGVVQVRDQRRVGRLVEVVDAELVLHPVDTGLEDRHGALLLVDLVVAVDGQLPGRQRREHRVPLPVLLGRTGDDQRRPRLVDQDRVDLVDDREMVAPLDAGVQGEGHVVAQVVEAELVVGPVGDVAAVGAAALLRIHVRQNGADRQTEPVVHPAHPLGIAPGEVVVHGDDMDTLAGQRVEVHRQGRDQRLALTGLHLGDAAPVQRRAALDLHVVVTLVHHPLGGLADGRERLGHDGVERLTVVEALSEVIGLAPQLGIVHRDEVRLDQVDLLRDGLEPAKDATFAHVQDLVQDCHGISAFSRERLGRPPGRRTFPIVGGRRESADPSSPAGVPVPASGHGGRHDRHHLGLVTLDPWVDPAGGGLGLIALQRGREAADDDAHALLVGDRVDLVGDGALLVDGQQLRPLAGLEDDLLVADGVADRNDVDLSVEHVRQSTDGLLGEDRPAGLGGQFLHALGLHRYSFVWWGFRSVGCGGRAGPGGSRRRVRLVP</sequence>
<evidence type="ECO:0000313" key="2">
    <source>
        <dbReference type="EMBL" id="MPM11241.1"/>
    </source>
</evidence>
<proteinExistence type="predicted"/>
<organism evidence="2">
    <name type="scientific">bioreactor metagenome</name>
    <dbReference type="NCBI Taxonomy" id="1076179"/>
    <lineage>
        <taxon>unclassified sequences</taxon>
        <taxon>metagenomes</taxon>
        <taxon>ecological metagenomes</taxon>
    </lineage>
</organism>
<feature type="compositionally biased region" description="Basic residues" evidence="1">
    <location>
        <begin position="68"/>
        <end position="82"/>
    </location>
</feature>
<accession>A0A644X602</accession>
<feature type="compositionally biased region" description="Low complexity" evidence="1">
    <location>
        <begin position="964"/>
        <end position="976"/>
    </location>
</feature>
<comment type="caution">
    <text evidence="2">The sequence shown here is derived from an EMBL/GenBank/DDBJ whole genome shotgun (WGS) entry which is preliminary data.</text>
</comment>